<dbReference type="OrthoDB" id="440673at2759"/>
<feature type="region of interest" description="Disordered" evidence="5">
    <location>
        <begin position="558"/>
        <end position="607"/>
    </location>
</feature>
<dbReference type="PANTHER" id="PTHR16290">
    <property type="entry name" value="TRANSCRIPTION FACTOR SMIF DECAPPING ENZYME DCP1"/>
    <property type="match status" value="1"/>
</dbReference>
<organism evidence="6 7">
    <name type="scientific">Candolleomyces aberdarensis</name>
    <dbReference type="NCBI Taxonomy" id="2316362"/>
    <lineage>
        <taxon>Eukaryota</taxon>
        <taxon>Fungi</taxon>
        <taxon>Dikarya</taxon>
        <taxon>Basidiomycota</taxon>
        <taxon>Agaricomycotina</taxon>
        <taxon>Agaricomycetes</taxon>
        <taxon>Agaricomycetidae</taxon>
        <taxon>Agaricales</taxon>
        <taxon>Agaricineae</taxon>
        <taxon>Psathyrellaceae</taxon>
        <taxon>Candolleomyces</taxon>
    </lineage>
</organism>
<proteinExistence type="inferred from homology"/>
<evidence type="ECO:0000256" key="5">
    <source>
        <dbReference type="SAM" id="MobiDB-lite"/>
    </source>
</evidence>
<dbReference type="InterPro" id="IPR010334">
    <property type="entry name" value="Dcp1"/>
</dbReference>
<dbReference type="Pfam" id="PF06058">
    <property type="entry name" value="DCP1"/>
    <property type="match status" value="1"/>
</dbReference>
<feature type="compositionally biased region" description="Basic residues" evidence="5">
    <location>
        <begin position="587"/>
        <end position="597"/>
    </location>
</feature>
<feature type="region of interest" description="Disordered" evidence="5">
    <location>
        <begin position="1"/>
        <end position="45"/>
    </location>
</feature>
<evidence type="ECO:0000313" key="7">
    <source>
        <dbReference type="Proteomes" id="UP000290288"/>
    </source>
</evidence>
<dbReference type="Gene3D" id="2.30.29.30">
    <property type="entry name" value="Pleckstrin-homology domain (PH domain)/Phosphotyrosine-binding domain (PTB)"/>
    <property type="match status" value="1"/>
</dbReference>
<gene>
    <name evidence="6" type="ORF">EST38_g5245</name>
</gene>
<comment type="caution">
    <text evidence="6">The sequence shown here is derived from an EMBL/GenBank/DDBJ whole genome shotgun (WGS) entry which is preliminary data.</text>
</comment>
<accession>A0A4Q2DKZ1</accession>
<dbReference type="Proteomes" id="UP000290288">
    <property type="component" value="Unassembled WGS sequence"/>
</dbReference>
<sequence>MGPPRRNPPVKSPNHKQMNDLHPKPSVESLASQPSAPQSPPTMGMTTEARYQHNLRVLRRRDLSITAIFDQFDHVCVYTLQEGKWTKHGCEGSMFLFESNTYPPYGFYILNRSGSSDFIQRIYPEDSLSSAGNILGMKSYPSFTTKRMNDIRQSLGDATLPSPFSEVYFIPNLDSLTVEARGENSLIGLWRHETGDREPMIEVLKRLHSYIKQNQPYPEEYRYGPGHPPPPHRLRAVHRPTSGVSDSQTSSSCSDSDTGAPSDVDRLFAKLIPTTTPAAPREPQKQSNVTVDALFAKLNNNGVAHSAPVTPAPASTGIQLLDSIFASASANNSQTSLASPPPAQIHSPTPTVSSVPQVLNQDVIFTLLGLPPSRAASAASTTHSSGARSHTSRDGDNEEDLDSDSSGRGGSSSSSAQPQLHNLLAVPGPAKNKLGRVKGDVTPRAFTTSNGIPIKGHDLVPAPSVLEAASSISTVRGTHSSNLSTSTISGSPAPGPGKVKPRKDRPLVPFEDDSELWPYTPSKDSSNGGVDAEEADIVELDFNDTSLLSDPEAFAKALKRNGQQSQQPHRNGNSNGFEQQQVSPPRKEKKNRRRSKRDAKEREEIEKSWDVPDYCSSYVAQQRAAAEARRPLLESPPASPSPPTSPSTSGRPQTPPPTQSALQAAIDIQTPTMGPGGRQQNSTTMKVNGRSVLGAPTTPSGKGKKAAANGVAAAANEKIDPELVKSSMIRAIQPRGFGKLDRNDFVREVLTLIHTDKIFVDNLYQEYLSMLE</sequence>
<dbReference type="SUPFAM" id="SSF50729">
    <property type="entry name" value="PH domain-like"/>
    <property type="match status" value="1"/>
</dbReference>
<evidence type="ECO:0000256" key="2">
    <source>
        <dbReference type="ARBA" id="ARBA00008778"/>
    </source>
</evidence>
<dbReference type="GO" id="GO:0000290">
    <property type="term" value="P:deadenylation-dependent decapping of nuclear-transcribed mRNA"/>
    <property type="evidence" value="ECO:0007669"/>
    <property type="project" value="InterPro"/>
</dbReference>
<dbReference type="AlphaFoldDB" id="A0A4Q2DKZ1"/>
<dbReference type="GO" id="GO:0003729">
    <property type="term" value="F:mRNA binding"/>
    <property type="evidence" value="ECO:0007669"/>
    <property type="project" value="TreeGrafter"/>
</dbReference>
<keyword evidence="4" id="KW-0507">mRNA processing</keyword>
<dbReference type="GO" id="GO:0000932">
    <property type="term" value="C:P-body"/>
    <property type="evidence" value="ECO:0007669"/>
    <property type="project" value="TreeGrafter"/>
</dbReference>
<evidence type="ECO:0000256" key="1">
    <source>
        <dbReference type="ARBA" id="ARBA00004496"/>
    </source>
</evidence>
<evidence type="ECO:0000256" key="4">
    <source>
        <dbReference type="ARBA" id="ARBA00022664"/>
    </source>
</evidence>
<feature type="region of interest" description="Disordered" evidence="5">
    <location>
        <begin position="217"/>
        <end position="262"/>
    </location>
</feature>
<feature type="region of interest" description="Disordered" evidence="5">
    <location>
        <begin position="332"/>
        <end position="353"/>
    </location>
</feature>
<comment type="subcellular location">
    <subcellularLocation>
        <location evidence="1">Cytoplasm</location>
    </subcellularLocation>
</comment>
<name>A0A4Q2DKZ1_9AGAR</name>
<feature type="compositionally biased region" description="Low complexity" evidence="5">
    <location>
        <begin position="241"/>
        <end position="258"/>
    </location>
</feature>
<keyword evidence="3" id="KW-0963">Cytoplasm</keyword>
<reference evidence="6 7" key="1">
    <citation type="submission" date="2019-01" db="EMBL/GenBank/DDBJ databases">
        <title>Draft genome sequence of Psathyrella aberdarensis IHI B618.</title>
        <authorList>
            <person name="Buettner E."/>
            <person name="Kellner H."/>
        </authorList>
    </citation>
    <scope>NUCLEOTIDE SEQUENCE [LARGE SCALE GENOMIC DNA]</scope>
    <source>
        <strain evidence="6 7">IHI B618</strain>
    </source>
</reference>
<protein>
    <recommendedName>
        <fullName evidence="8">mRNA-decapping enzyme 1B</fullName>
    </recommendedName>
</protein>
<feature type="compositionally biased region" description="Low complexity" evidence="5">
    <location>
        <begin position="376"/>
        <end position="389"/>
    </location>
</feature>
<comment type="similarity">
    <text evidence="2">Belongs to the DCP1 family.</text>
</comment>
<dbReference type="EMBL" id="SDEE01000141">
    <property type="protein sequence ID" value="RXW20607.1"/>
    <property type="molecule type" value="Genomic_DNA"/>
</dbReference>
<feature type="region of interest" description="Disordered" evidence="5">
    <location>
        <begin position="376"/>
        <end position="455"/>
    </location>
</feature>
<dbReference type="STRING" id="2316362.A0A4Q2DKZ1"/>
<feature type="region of interest" description="Disordered" evidence="5">
    <location>
        <begin position="476"/>
        <end position="530"/>
    </location>
</feature>
<feature type="compositionally biased region" description="Basic and acidic residues" evidence="5">
    <location>
        <begin position="598"/>
        <end position="607"/>
    </location>
</feature>
<evidence type="ECO:0008006" key="8">
    <source>
        <dbReference type="Google" id="ProtNLM"/>
    </source>
</evidence>
<feature type="compositionally biased region" description="Pro residues" evidence="5">
    <location>
        <begin position="1"/>
        <end position="11"/>
    </location>
</feature>
<evidence type="ECO:0000256" key="3">
    <source>
        <dbReference type="ARBA" id="ARBA00022490"/>
    </source>
</evidence>
<dbReference type="GO" id="GO:0008047">
    <property type="term" value="F:enzyme activator activity"/>
    <property type="evidence" value="ECO:0007669"/>
    <property type="project" value="InterPro"/>
</dbReference>
<dbReference type="GO" id="GO:0006397">
    <property type="term" value="P:mRNA processing"/>
    <property type="evidence" value="ECO:0007669"/>
    <property type="project" value="UniProtKB-KW"/>
</dbReference>
<dbReference type="CDD" id="cd09804">
    <property type="entry name" value="Dcp1"/>
    <property type="match status" value="1"/>
</dbReference>
<dbReference type="InterPro" id="IPR011993">
    <property type="entry name" value="PH-like_dom_sf"/>
</dbReference>
<feature type="compositionally biased region" description="Polar residues" evidence="5">
    <location>
        <begin position="561"/>
        <end position="583"/>
    </location>
</feature>
<dbReference type="GO" id="GO:0031087">
    <property type="term" value="P:deadenylation-independent decapping of nuclear-transcribed mRNA"/>
    <property type="evidence" value="ECO:0007669"/>
    <property type="project" value="TreeGrafter"/>
</dbReference>
<evidence type="ECO:0000313" key="6">
    <source>
        <dbReference type="EMBL" id="RXW20607.1"/>
    </source>
</evidence>
<feature type="region of interest" description="Disordered" evidence="5">
    <location>
        <begin position="625"/>
        <end position="705"/>
    </location>
</feature>
<keyword evidence="7" id="KW-1185">Reference proteome</keyword>
<feature type="compositionally biased region" description="Low complexity" evidence="5">
    <location>
        <begin position="478"/>
        <end position="491"/>
    </location>
</feature>
<dbReference type="PANTHER" id="PTHR16290:SF0">
    <property type="entry name" value="DECAPPING PROTEIN 1, ISOFORM A"/>
    <property type="match status" value="1"/>
</dbReference>